<dbReference type="Gene3D" id="1.25.40.10">
    <property type="entry name" value="Tetratricopeptide repeat domain"/>
    <property type="match status" value="1"/>
</dbReference>
<evidence type="ECO:0000259" key="8">
    <source>
        <dbReference type="Pfam" id="PF13844"/>
    </source>
</evidence>
<evidence type="ECO:0000313" key="10">
    <source>
        <dbReference type="Proteomes" id="UP000034681"/>
    </source>
</evidence>
<dbReference type="SUPFAM" id="SSF48452">
    <property type="entry name" value="TPR-like"/>
    <property type="match status" value="1"/>
</dbReference>
<protein>
    <recommendedName>
        <fullName evidence="3">protein O-GlcNAc transferase</fullName>
        <ecNumber evidence="3">2.4.1.255</ecNumber>
    </recommendedName>
</protein>
<evidence type="ECO:0000256" key="7">
    <source>
        <dbReference type="ARBA" id="ARBA00022803"/>
    </source>
</evidence>
<reference evidence="9" key="1">
    <citation type="submission" date="2012-04" db="EMBL/GenBank/DDBJ databases">
        <authorList>
            <person name="Borisov I.G."/>
            <person name="Ivanikova N.V."/>
            <person name="Pinevich A.V."/>
        </authorList>
    </citation>
    <scope>NUCLEOTIDE SEQUENCE</scope>
    <source>
        <strain evidence="9">CALU 1027</strain>
    </source>
</reference>
<feature type="domain" description="O-GlcNAc transferase C-terminal" evidence="8">
    <location>
        <begin position="571"/>
        <end position="737"/>
    </location>
</feature>
<keyword evidence="10" id="KW-1185">Reference proteome</keyword>
<evidence type="ECO:0000256" key="6">
    <source>
        <dbReference type="ARBA" id="ARBA00022737"/>
    </source>
</evidence>
<dbReference type="AlphaFoldDB" id="A0A0M2PX61"/>
<dbReference type="InterPro" id="IPR051939">
    <property type="entry name" value="Glycosyltr_41/O-GlcNAc_trsf"/>
</dbReference>
<evidence type="ECO:0000256" key="4">
    <source>
        <dbReference type="ARBA" id="ARBA00022676"/>
    </source>
</evidence>
<dbReference type="Gene3D" id="3.40.50.150">
    <property type="entry name" value="Vaccinia Virus protein VP39"/>
    <property type="match status" value="1"/>
</dbReference>
<dbReference type="Pfam" id="PF13578">
    <property type="entry name" value="Methyltransf_24"/>
    <property type="match status" value="1"/>
</dbReference>
<evidence type="ECO:0000313" key="9">
    <source>
        <dbReference type="EMBL" id="KKI98951.1"/>
    </source>
</evidence>
<dbReference type="Gene3D" id="3.40.50.2000">
    <property type="entry name" value="Glycogen Phosphorylase B"/>
    <property type="match status" value="1"/>
</dbReference>
<dbReference type="InterPro" id="IPR029063">
    <property type="entry name" value="SAM-dependent_MTases_sf"/>
</dbReference>
<evidence type="ECO:0000256" key="5">
    <source>
        <dbReference type="ARBA" id="ARBA00022679"/>
    </source>
</evidence>
<dbReference type="SMART" id="SM00028">
    <property type="entry name" value="TPR"/>
    <property type="match status" value="3"/>
</dbReference>
<dbReference type="OrthoDB" id="146908at2"/>
<dbReference type="PANTHER" id="PTHR44835:SF1">
    <property type="entry name" value="PROTEIN O-GLCNAC TRANSFERASE"/>
    <property type="match status" value="1"/>
</dbReference>
<comment type="similarity">
    <text evidence="2">Belongs to the glycosyltransferase 41 family. O-GlcNAc transferase subfamily.</text>
</comment>
<dbReference type="PANTHER" id="PTHR44835">
    <property type="entry name" value="UDP-N-ACETYLGLUCOSAMINE--PEPTIDE N-ACETYLGLUCOSAMINYLTRANSFERASE SPINDLY-RELATED"/>
    <property type="match status" value="1"/>
</dbReference>
<keyword evidence="7" id="KW-0802">TPR repeat</keyword>
<sequence>MNPTPFLQNLAQQYQHWDTEQLQPKNPDFAQILAQVPGMTTANVQQLLNGAVAGLGEDEIYCEVGTYLGSTLIGALWQHPQVMAYAVDNFAEYNPDGSNYAQLAANLERFGLEDQVYFFDQDFEEFFADLRQLEDPPKIGVYFYDGAHDYRSTLMGLLLVTPFLADQALIILDDYNWQSVQQAAWDFMASHPQCQSLLELHTPIARYPTFWNGIHVLAWNRHQPQIVDPGLLQQKRQQTLITDLYNLQMQEQAAEQVKGLYFEAMHWQKAQEWERAIEAYQRYLEQRPQEGQAWLNLGNLYLIQGEIDRARPCWQQAAMQGIEHPSLYLNEGNCLVAEGQIGAAIAMYRQGLQPFPDSEDLQANLRLTEAIQGNPGPFYEKEGDRHFHDRRYPQATQAYGIALTYGATALSPPDPTAGTRYTPSESLYSRLYHCLSQPGVSGDPVAVLREGFSRYPQSEELAFHLVTRLLQGAAPDALTVIQQVAQAQPDSFTLRLFQTLAVPLLYDSPAEMQHHLQRYRSGIQHLLATLDLSTPGAIEAAYQGINRFSNFYLTYQGCNLVAEQRQYGQLVQRIVAAKYPNFCQPLTLPPVTDKIRVGYCSHYLHSYSGTLWLTGWLKYADRSRFEIHCYYTGHKPDAVTEFFRHHSDHFHHLPDQYEATAQQIRTDHLQILVYPELGMHPPTIALAAQRLAPTQCTAWGHPLTSGLPTVDYYLSSELMDSPQAQSHYTETLIRLPHLGIAYPPPQIPNPLPKSRADFGLSDSDVVYLCCQAPFKYLPQYDYLLAAIAQAIPGAKLIFIRADGLKPRLNRTFSALNLNIDDHCRFLPVQPRLDYLALNCLADVYLDTIGFTGGNMTLDALACGLPVVTLPTEQMRGRLSWAMLQRLDVTETIADNEAHYVDLAVGLGCDPQRRNALRQKISQTSAVLFDDVATVEALENFYVSQVGDSRP</sequence>
<name>A0A0M2PX61_PROHO</name>
<dbReference type="RefSeq" id="WP_017712592.1">
    <property type="nucleotide sequence ID" value="NZ_KB235937.1"/>
</dbReference>
<dbReference type="Gene3D" id="3.40.50.11380">
    <property type="match status" value="1"/>
</dbReference>
<dbReference type="eggNOG" id="COG4627">
    <property type="taxonomic scope" value="Bacteria"/>
</dbReference>
<dbReference type="eggNOG" id="COG3914">
    <property type="taxonomic scope" value="Bacteria"/>
</dbReference>
<dbReference type="SUPFAM" id="SSF53335">
    <property type="entry name" value="S-adenosyl-L-methionine-dependent methyltransferases"/>
    <property type="match status" value="1"/>
</dbReference>
<evidence type="ECO:0000256" key="3">
    <source>
        <dbReference type="ARBA" id="ARBA00011970"/>
    </source>
</evidence>
<dbReference type="eggNOG" id="COG0457">
    <property type="taxonomic scope" value="Bacteria"/>
</dbReference>
<dbReference type="STRING" id="317619.GCA_000332315_02174"/>
<keyword evidence="6" id="KW-0677">Repeat</keyword>
<proteinExistence type="inferred from homology"/>
<dbReference type="GO" id="GO:0097363">
    <property type="term" value="F:protein O-acetylglucosaminyltransferase activity"/>
    <property type="evidence" value="ECO:0007669"/>
    <property type="project" value="UniProtKB-EC"/>
</dbReference>
<dbReference type="Pfam" id="PF13844">
    <property type="entry name" value="Glyco_transf_41"/>
    <property type="match status" value="2"/>
</dbReference>
<gene>
    <name evidence="9" type="ORF">PROH_14080</name>
</gene>
<dbReference type="InterPro" id="IPR019734">
    <property type="entry name" value="TPR_rpt"/>
</dbReference>
<comment type="caution">
    <text evidence="9">The sequence shown here is derived from an EMBL/GenBank/DDBJ whole genome shotgun (WGS) entry which is preliminary data.</text>
</comment>
<evidence type="ECO:0000256" key="2">
    <source>
        <dbReference type="ARBA" id="ARBA00005386"/>
    </source>
</evidence>
<dbReference type="SUPFAM" id="SSF53756">
    <property type="entry name" value="UDP-Glycosyltransferase/glycogen phosphorylase"/>
    <property type="match status" value="1"/>
</dbReference>
<keyword evidence="4" id="KW-0328">Glycosyltransferase</keyword>
<dbReference type="InterPro" id="IPR011990">
    <property type="entry name" value="TPR-like_helical_dom_sf"/>
</dbReference>
<keyword evidence="5" id="KW-0808">Transferase</keyword>
<accession>A0A0M2PX61</accession>
<dbReference type="Proteomes" id="UP000034681">
    <property type="component" value="Unassembled WGS sequence"/>
</dbReference>
<dbReference type="EMBL" id="AJTX02000006">
    <property type="protein sequence ID" value="KKI98951.1"/>
    <property type="molecule type" value="Genomic_DNA"/>
</dbReference>
<dbReference type="InterPro" id="IPR029489">
    <property type="entry name" value="OGT/SEC/SPY_C"/>
</dbReference>
<evidence type="ECO:0000256" key="1">
    <source>
        <dbReference type="ARBA" id="ARBA00004922"/>
    </source>
</evidence>
<dbReference type="EC" id="2.4.1.255" evidence="3"/>
<feature type="domain" description="O-GlcNAc transferase C-terminal" evidence="8">
    <location>
        <begin position="753"/>
        <end position="927"/>
    </location>
</feature>
<organism evidence="9 10">
    <name type="scientific">Prochlorothrix hollandica PCC 9006 = CALU 1027</name>
    <dbReference type="NCBI Taxonomy" id="317619"/>
    <lineage>
        <taxon>Bacteria</taxon>
        <taxon>Bacillati</taxon>
        <taxon>Cyanobacteriota</taxon>
        <taxon>Cyanophyceae</taxon>
        <taxon>Prochlorotrichales</taxon>
        <taxon>Prochlorotrichaceae</taxon>
        <taxon>Prochlorothrix</taxon>
    </lineage>
</organism>
<comment type="pathway">
    <text evidence="1">Protein modification; protein glycosylation.</text>
</comment>
<dbReference type="Pfam" id="PF13432">
    <property type="entry name" value="TPR_16"/>
    <property type="match status" value="1"/>
</dbReference>